<dbReference type="EMBL" id="CAJVQA010004654">
    <property type="protein sequence ID" value="CAG8603537.1"/>
    <property type="molecule type" value="Genomic_DNA"/>
</dbReference>
<evidence type="ECO:0000259" key="2">
    <source>
        <dbReference type="Pfam" id="PF20209"/>
    </source>
</evidence>
<evidence type="ECO:0000313" key="3">
    <source>
        <dbReference type="EMBL" id="CAG8603537.1"/>
    </source>
</evidence>
<organism evidence="3 4">
    <name type="scientific">Cetraspora pellucida</name>
    <dbReference type="NCBI Taxonomy" id="1433469"/>
    <lineage>
        <taxon>Eukaryota</taxon>
        <taxon>Fungi</taxon>
        <taxon>Fungi incertae sedis</taxon>
        <taxon>Mucoromycota</taxon>
        <taxon>Glomeromycotina</taxon>
        <taxon>Glomeromycetes</taxon>
        <taxon>Diversisporales</taxon>
        <taxon>Gigasporaceae</taxon>
        <taxon>Cetraspora</taxon>
    </lineage>
</organism>
<comment type="caution">
    <text evidence="3">The sequence shown here is derived from an EMBL/GenBank/DDBJ whole genome shotgun (WGS) entry which is preliminary data.</text>
</comment>
<feature type="compositionally biased region" description="Polar residues" evidence="1">
    <location>
        <begin position="31"/>
        <end position="45"/>
    </location>
</feature>
<feature type="non-terminal residue" evidence="3">
    <location>
        <position position="1"/>
    </location>
</feature>
<accession>A0A9N9GF95</accession>
<feature type="region of interest" description="Disordered" evidence="1">
    <location>
        <begin position="1"/>
        <end position="46"/>
    </location>
</feature>
<protein>
    <submittedName>
        <fullName evidence="3">12_t:CDS:1</fullName>
    </submittedName>
</protein>
<dbReference type="OrthoDB" id="2448733at2759"/>
<keyword evidence="4" id="KW-1185">Reference proteome</keyword>
<name>A0A9N9GF95_9GLOM</name>
<evidence type="ECO:0000313" key="4">
    <source>
        <dbReference type="Proteomes" id="UP000789759"/>
    </source>
</evidence>
<dbReference type="Proteomes" id="UP000789759">
    <property type="component" value="Unassembled WGS sequence"/>
</dbReference>
<gene>
    <name evidence="3" type="ORF">CPELLU_LOCUS7110</name>
</gene>
<dbReference type="InterPro" id="IPR046700">
    <property type="entry name" value="DUF6570"/>
</dbReference>
<reference evidence="3" key="1">
    <citation type="submission" date="2021-06" db="EMBL/GenBank/DDBJ databases">
        <authorList>
            <person name="Kallberg Y."/>
            <person name="Tangrot J."/>
            <person name="Rosling A."/>
        </authorList>
    </citation>
    <scope>NUCLEOTIDE SEQUENCE</scope>
    <source>
        <strain evidence="3">FL966</strain>
    </source>
</reference>
<dbReference type="AlphaFoldDB" id="A0A9N9GF95"/>
<feature type="domain" description="DUF6570" evidence="2">
    <location>
        <begin position="105"/>
        <end position="138"/>
    </location>
</feature>
<proteinExistence type="predicted"/>
<dbReference type="Pfam" id="PF20209">
    <property type="entry name" value="DUF6570"/>
    <property type="match status" value="1"/>
</dbReference>
<sequence>MAPEEQLKNIDQNDEYTNSNEQTNDKEQINNDEQTNNRGNISKRNGNIYLQPHCKSDDRNLLNKFRDAVSALKFNSCSVCKESFPTIVLVQTTGLCNRCNKDKWIPRRFSAENDMDPGEIPIELPQLSQIEEMLIAQILLILTNPNDTLNASDDYIKHTFIPNPATKETEEVTTYIEINQLANTDTNTLIDWPTIKDSPINKFEEVSYITKAFSTLFPKGKADLHMLENGKIYVRQNLEDAYLTVEDIQELLNTNNSLVNQIVCLADLHWPDLHNLMPNTSVSSTQATQYHNLNENPHIATWFFTCRFELFLEHVLIPKWNLSDYWYR</sequence>
<evidence type="ECO:0000256" key="1">
    <source>
        <dbReference type="SAM" id="MobiDB-lite"/>
    </source>
</evidence>